<dbReference type="InterPro" id="IPR049945">
    <property type="entry name" value="AAA_22"/>
</dbReference>
<proteinExistence type="predicted"/>
<dbReference type="PANTHER" id="PTHR47691">
    <property type="entry name" value="REGULATOR-RELATED"/>
    <property type="match status" value="1"/>
</dbReference>
<feature type="domain" description="HTH cro/C1-type" evidence="3">
    <location>
        <begin position="154"/>
        <end position="208"/>
    </location>
</feature>
<dbReference type="InterPro" id="IPR027417">
    <property type="entry name" value="P-loop_NTPase"/>
</dbReference>
<dbReference type="EMBL" id="RSEB01000001">
    <property type="protein sequence ID" value="RRS01256.1"/>
    <property type="molecule type" value="Genomic_DNA"/>
</dbReference>
<dbReference type="PROSITE" id="PS50005">
    <property type="entry name" value="TPR"/>
    <property type="match status" value="1"/>
</dbReference>
<evidence type="ECO:0000256" key="1">
    <source>
        <dbReference type="PROSITE-ProRule" id="PRU00339"/>
    </source>
</evidence>
<dbReference type="Pfam" id="PF01381">
    <property type="entry name" value="HTH_3"/>
    <property type="match status" value="1"/>
</dbReference>
<dbReference type="InterPro" id="IPR010982">
    <property type="entry name" value="Lambda_DNA-bd_dom_sf"/>
</dbReference>
<evidence type="ECO:0000259" key="3">
    <source>
        <dbReference type="PROSITE" id="PS50943"/>
    </source>
</evidence>
<name>A0A426V326_9ACTN</name>
<gene>
    <name evidence="4" type="ORF">EIW28_00270</name>
</gene>
<feature type="compositionally biased region" description="Polar residues" evidence="2">
    <location>
        <begin position="58"/>
        <end position="68"/>
    </location>
</feature>
<dbReference type="CDD" id="cd00093">
    <property type="entry name" value="HTH_XRE"/>
    <property type="match status" value="1"/>
</dbReference>
<dbReference type="InterPro" id="IPR019734">
    <property type="entry name" value="TPR_rpt"/>
</dbReference>
<dbReference type="PRINTS" id="PR00364">
    <property type="entry name" value="DISEASERSIST"/>
</dbReference>
<dbReference type="SMART" id="SM00028">
    <property type="entry name" value="TPR"/>
    <property type="match status" value="5"/>
</dbReference>
<evidence type="ECO:0000313" key="4">
    <source>
        <dbReference type="EMBL" id="RRS01256.1"/>
    </source>
</evidence>
<dbReference type="GO" id="GO:0003677">
    <property type="term" value="F:DNA binding"/>
    <property type="evidence" value="ECO:0007669"/>
    <property type="project" value="InterPro"/>
</dbReference>
<dbReference type="AlphaFoldDB" id="A0A426V326"/>
<feature type="repeat" description="TPR" evidence="1">
    <location>
        <begin position="706"/>
        <end position="739"/>
    </location>
</feature>
<dbReference type="PANTHER" id="PTHR47691:SF3">
    <property type="entry name" value="HTH-TYPE TRANSCRIPTIONAL REGULATOR RV0890C-RELATED"/>
    <property type="match status" value="1"/>
</dbReference>
<dbReference type="GO" id="GO:0016887">
    <property type="term" value="F:ATP hydrolysis activity"/>
    <property type="evidence" value="ECO:0007669"/>
    <property type="project" value="InterPro"/>
</dbReference>
<dbReference type="Pfam" id="PF13401">
    <property type="entry name" value="AAA_22"/>
    <property type="match status" value="1"/>
</dbReference>
<keyword evidence="1" id="KW-0802">TPR repeat</keyword>
<dbReference type="SUPFAM" id="SSF52540">
    <property type="entry name" value="P-loop containing nucleoside triphosphate hydrolases"/>
    <property type="match status" value="1"/>
</dbReference>
<keyword evidence="5" id="KW-1185">Reference proteome</keyword>
<dbReference type="Gene3D" id="1.25.40.10">
    <property type="entry name" value="Tetratricopeptide repeat domain"/>
    <property type="match status" value="2"/>
</dbReference>
<evidence type="ECO:0000313" key="5">
    <source>
        <dbReference type="Proteomes" id="UP000277256"/>
    </source>
</evidence>
<dbReference type="Gene3D" id="3.40.50.300">
    <property type="entry name" value="P-loop containing nucleotide triphosphate hydrolases"/>
    <property type="match status" value="1"/>
</dbReference>
<sequence>MQIGYHQYPRRSSAANHAGLTPANPDSAASNRSTAAPVPTVASGAVMITCSDRAGRISQRTSVMTSSRDGLRRAGGPVGGSGDRRRLAPTDPASPARARTSRCATGRTPAGSAEAAYAPPAAASLRRVLAASGRRGGNYHGGMADRASDALRSLRSLRLQALLTQEELALKSGLSTRTIRDIELGRVRPQPRTLRLLAEALELGPDGRTRLTGAPAEAAAVPRELPRTLASFTGRAHHLDSVFGAIDRGATVIAVHGMAGVGKTALAVHAAAALAERCPDGQLFVDLRGFTPSAPPLSTASVLTRVLRGLGADDRPLPTDPDELTARYRSVLADRRVLLVLDNAANAAQVEALLPGTPSSLVLATSRHDLSLLEGVHSVPLEPPPPAEAAAMLGAILPGRLAPAEAAAIAERCGRLPLAMELAAGRLRSRPLWSTDDLLRRLDDEDRLLAEFDIGHRGVTAALHASCRELDADQRRLLRRLALVPGDDADVHAAAALGGTGTGEAAALLESLVDVHLLETRAPGRYRLHDLVRLHASRLAAAEESAPDRDAAFARLLETYLHFAYRAAARVVPEVARFAAGAARYDAGRPGFADRETALAWFRTERGNLESAAAAAERAGLAEPAWHLACAFGGFFPYDRDPSAHAAVNAIGLAAARALGDAWKEAYALGYLGRQLGTEGRLRESIAHLERAVELKLDLGESGDAGLTLANIGVLHSRSGRFSDALAVYERALALAATSADPAAVAIVGLNMITPLIRLGRLDEAERRLRDAEARLAPGDLHNRTRLEVFRAGLRRERGDAAGAAELHRACLEALQREDVPAGTTATLIELGEDLLRLGRLPEATERFEQALAWAEDLADRSLERVARNGLGRALTASGRAKEALDHHRRAAAQAEAHEDAYELARAHHGLADAHHRDGDPAAARRHRDRALRGYAACGVPEAARLGGP</sequence>
<feature type="region of interest" description="Disordered" evidence="2">
    <location>
        <begin position="1"/>
        <end position="38"/>
    </location>
</feature>
<evidence type="ECO:0000256" key="2">
    <source>
        <dbReference type="SAM" id="MobiDB-lite"/>
    </source>
</evidence>
<dbReference type="Gene3D" id="1.10.260.40">
    <property type="entry name" value="lambda repressor-like DNA-binding domains"/>
    <property type="match status" value="1"/>
</dbReference>
<dbReference type="SUPFAM" id="SSF48452">
    <property type="entry name" value="TPR-like"/>
    <property type="match status" value="2"/>
</dbReference>
<feature type="compositionally biased region" description="Low complexity" evidence="2">
    <location>
        <begin position="109"/>
        <end position="119"/>
    </location>
</feature>
<dbReference type="PROSITE" id="PS50943">
    <property type="entry name" value="HTH_CROC1"/>
    <property type="match status" value="1"/>
</dbReference>
<dbReference type="SUPFAM" id="SSF47413">
    <property type="entry name" value="lambda repressor-like DNA-binding domains"/>
    <property type="match status" value="1"/>
</dbReference>
<reference evidence="4 5" key="1">
    <citation type="submission" date="2018-12" db="EMBL/GenBank/DDBJ databases">
        <title>Glycomyces sp. YIM 121974 draft genome.</title>
        <authorList>
            <person name="Li Q."/>
        </authorList>
    </citation>
    <scope>NUCLEOTIDE SEQUENCE [LARGE SCALE GENOMIC DNA]</scope>
    <source>
        <strain evidence="4 5">YIM 121974</strain>
    </source>
</reference>
<feature type="region of interest" description="Disordered" evidence="2">
    <location>
        <begin position="57"/>
        <end position="119"/>
    </location>
</feature>
<organism evidence="4 5">
    <name type="scientific">Glycomyces terrestris</name>
    <dbReference type="NCBI Taxonomy" id="2493553"/>
    <lineage>
        <taxon>Bacteria</taxon>
        <taxon>Bacillati</taxon>
        <taxon>Actinomycetota</taxon>
        <taxon>Actinomycetes</taxon>
        <taxon>Glycomycetales</taxon>
        <taxon>Glycomycetaceae</taxon>
        <taxon>Glycomyces</taxon>
    </lineage>
</organism>
<comment type="caution">
    <text evidence="4">The sequence shown here is derived from an EMBL/GenBank/DDBJ whole genome shotgun (WGS) entry which is preliminary data.</text>
</comment>
<dbReference type="InterPro" id="IPR011990">
    <property type="entry name" value="TPR-like_helical_dom_sf"/>
</dbReference>
<dbReference type="InterPro" id="IPR001387">
    <property type="entry name" value="Cro/C1-type_HTH"/>
</dbReference>
<protein>
    <submittedName>
        <fullName evidence="4">Tetratricopeptide repeat protein</fullName>
    </submittedName>
</protein>
<dbReference type="Pfam" id="PF13424">
    <property type="entry name" value="TPR_12"/>
    <property type="match status" value="2"/>
</dbReference>
<accession>A0A426V326</accession>
<dbReference type="SMART" id="SM00530">
    <property type="entry name" value="HTH_XRE"/>
    <property type="match status" value="1"/>
</dbReference>
<dbReference type="Proteomes" id="UP000277256">
    <property type="component" value="Unassembled WGS sequence"/>
</dbReference>